<sequence length="222" mass="25374">MSWWVWAIIIVVALIILGGIFSGEESVPSNKKAKAKGQAGNKSAKDIANEVTTIAHFRSLERKVERADEKRQQSQAYDARSLKVEEKADDRYRALQDALDIASNKILRWQFIPSADLETPLDIAKSAYKVFPATEYEEKVHEFGNDKDKWYGLRGDEEPDDKDEEIKFIIKFRTIVENTELSNDEISKKINALVSRNTDDASNFFDTESNIKPAEQWREICA</sequence>
<evidence type="ECO:0000313" key="1">
    <source>
        <dbReference type="EMBL" id="GAC28592.1"/>
    </source>
</evidence>
<dbReference type="AlphaFoldDB" id="K6ZE16"/>
<evidence type="ECO:0000313" key="2">
    <source>
        <dbReference type="Proteomes" id="UP000006251"/>
    </source>
</evidence>
<organism evidence="1 2">
    <name type="scientific">Brumicola pallidula DSM 14239 = ACAM 615</name>
    <dbReference type="NCBI Taxonomy" id="1121922"/>
    <lineage>
        <taxon>Bacteria</taxon>
        <taxon>Pseudomonadati</taxon>
        <taxon>Pseudomonadota</taxon>
        <taxon>Gammaproteobacteria</taxon>
        <taxon>Alteromonadales</taxon>
        <taxon>Alteromonadaceae</taxon>
        <taxon>Brumicola</taxon>
    </lineage>
</organism>
<dbReference type="OrthoDB" id="9843317at2"/>
<keyword evidence="2" id="KW-1185">Reference proteome</keyword>
<comment type="caution">
    <text evidence="1">The sequence shown here is derived from an EMBL/GenBank/DDBJ whole genome shotgun (WGS) entry which is preliminary data.</text>
</comment>
<dbReference type="RefSeq" id="WP_006010866.1">
    <property type="nucleotide sequence ID" value="NZ_BAEQ01000026.1"/>
</dbReference>
<accession>K6ZE16</accession>
<dbReference type="EMBL" id="BAEQ01000026">
    <property type="protein sequence ID" value="GAC28592.1"/>
    <property type="molecule type" value="Genomic_DNA"/>
</dbReference>
<gene>
    <name evidence="1" type="ORF">GPAL_1729</name>
</gene>
<reference evidence="2" key="1">
    <citation type="journal article" date="2014" name="Environ. Microbiol.">
        <title>Comparative genomics of the marine bacterial genus Glaciecola reveals the high degree of genomic diversity and genomic characteristic for cold adaptation.</title>
        <authorList>
            <person name="Qin Q.L."/>
            <person name="Xie B.B."/>
            <person name="Yu Y."/>
            <person name="Shu Y.L."/>
            <person name="Rong J.C."/>
            <person name="Zhang Y.J."/>
            <person name="Zhao D.L."/>
            <person name="Chen X.L."/>
            <person name="Zhang X.Y."/>
            <person name="Chen B."/>
            <person name="Zhou B.C."/>
            <person name="Zhang Y.Z."/>
        </authorList>
    </citation>
    <scope>NUCLEOTIDE SEQUENCE [LARGE SCALE GENOMIC DNA]</scope>
    <source>
        <strain evidence="2">ACAM 615</strain>
    </source>
</reference>
<name>K6ZE16_9ALTE</name>
<dbReference type="Proteomes" id="UP000006251">
    <property type="component" value="Unassembled WGS sequence"/>
</dbReference>
<protein>
    <submittedName>
        <fullName evidence="1">Uncharacterized protein</fullName>
    </submittedName>
</protein>
<proteinExistence type="predicted"/>